<evidence type="ECO:0000256" key="3">
    <source>
        <dbReference type="SAM" id="Phobius"/>
    </source>
</evidence>
<dbReference type="InterPro" id="IPR036291">
    <property type="entry name" value="NAD(P)-bd_dom_sf"/>
</dbReference>
<keyword evidence="3" id="KW-1133">Transmembrane helix</keyword>
<dbReference type="CDD" id="cd05237">
    <property type="entry name" value="UDP_invert_4-6DH_SDR_e"/>
    <property type="match status" value="1"/>
</dbReference>
<dbReference type="PANTHER" id="PTHR43318:SF1">
    <property type="entry name" value="POLYSACCHARIDE BIOSYNTHESIS PROTEIN EPSC-RELATED"/>
    <property type="match status" value="1"/>
</dbReference>
<organism evidence="5 6">
    <name type="scientific">Chlorobium phaeobacteroides (strain DSM 266 / SMG 266 / 2430)</name>
    <dbReference type="NCBI Taxonomy" id="290317"/>
    <lineage>
        <taxon>Bacteria</taxon>
        <taxon>Pseudomonadati</taxon>
        <taxon>Chlorobiota</taxon>
        <taxon>Chlorobiia</taxon>
        <taxon>Chlorobiales</taxon>
        <taxon>Chlorobiaceae</taxon>
        <taxon>Chlorobium/Pelodictyon group</taxon>
        <taxon>Chlorobium</taxon>
    </lineage>
</organism>
<dbReference type="STRING" id="290317.Cpha266_2635"/>
<dbReference type="Proteomes" id="UP000008701">
    <property type="component" value="Chromosome"/>
</dbReference>
<dbReference type="RefSeq" id="WP_015961150.1">
    <property type="nucleotide sequence ID" value="NC_008639.1"/>
</dbReference>
<reference evidence="5 6" key="1">
    <citation type="submission" date="2006-12" db="EMBL/GenBank/DDBJ databases">
        <title>Complete sequence of Chlorobium phaeobacteroides DSM 266.</title>
        <authorList>
            <consortium name="US DOE Joint Genome Institute"/>
            <person name="Copeland A."/>
            <person name="Lucas S."/>
            <person name="Lapidus A."/>
            <person name="Barry K."/>
            <person name="Detter J.C."/>
            <person name="Glavina del Rio T."/>
            <person name="Hammon N."/>
            <person name="Israni S."/>
            <person name="Pitluck S."/>
            <person name="Goltsman E."/>
            <person name="Schmutz J."/>
            <person name="Larimer F."/>
            <person name="Land M."/>
            <person name="Hauser L."/>
            <person name="Mikhailova N."/>
            <person name="Li T."/>
            <person name="Overmann J."/>
            <person name="Bryant D.A."/>
            <person name="Richardson P."/>
        </authorList>
    </citation>
    <scope>NUCLEOTIDE SEQUENCE [LARGE SCALE GENOMIC DNA]</scope>
    <source>
        <strain evidence="5 6">DSM 266</strain>
    </source>
</reference>
<evidence type="ECO:0000313" key="5">
    <source>
        <dbReference type="EMBL" id="ABL66619.1"/>
    </source>
</evidence>
<gene>
    <name evidence="5" type="ordered locus">Cpha266_2635</name>
</gene>
<feature type="region of interest" description="Disordered" evidence="2">
    <location>
        <begin position="654"/>
        <end position="682"/>
    </location>
</feature>
<accession>A1BJP2</accession>
<dbReference type="Pfam" id="PF02719">
    <property type="entry name" value="Polysacc_synt_2"/>
    <property type="match status" value="1"/>
</dbReference>
<dbReference type="EMBL" id="CP000492">
    <property type="protein sequence ID" value="ABL66619.1"/>
    <property type="molecule type" value="Genomic_DNA"/>
</dbReference>
<dbReference type="InterPro" id="IPR051203">
    <property type="entry name" value="Polysaccharide_Synthase-Rel"/>
</dbReference>
<dbReference type="SUPFAM" id="SSF51735">
    <property type="entry name" value="NAD(P)-binding Rossmann-fold domains"/>
    <property type="match status" value="2"/>
</dbReference>
<dbReference type="PANTHER" id="PTHR43318">
    <property type="entry name" value="UDP-N-ACETYLGLUCOSAMINE 4,6-DEHYDRATASE"/>
    <property type="match status" value="1"/>
</dbReference>
<keyword evidence="3" id="KW-0812">Transmembrane</keyword>
<protein>
    <submittedName>
        <fullName evidence="5">Polysaccharide biosynthesis protein CapD</fullName>
    </submittedName>
</protein>
<evidence type="ECO:0000256" key="2">
    <source>
        <dbReference type="SAM" id="MobiDB-lite"/>
    </source>
</evidence>
<sequence length="682" mass="75582">MKRYIFLFGKYILDSPRYVKWLIAVGFDLFSALITVWLACSLRLESISLPDLTHLRLYLLAPALMLPIFTLFGLYHAIHRYSGFSVFITVGKAMLVYGFAFFSIMLLMQIDGIPRSIGILQPILLFLMTAGSRAMVRFMYTAATSHSMRGRSLDRLLIYGAGSSGAEIGKALQERANYELLGYLDDSKELHGRKLNGIPVYYPGEAERLIQKEGINNVLIAMPSASRTRRNEIIESFRRYPVRIQTLPGVDELADGRVTISDIKEVEIEDLLGRDPVPIDHELVHRAITKKVVLVTGAGGSIGSELCRQLLQAHPATLLLLDNTELNLYTIHCDVEARAQKIQAATRFVPLLCDVTDEERITEICRVFKPEVIYHAAAYKHVPMVEYNPAEGVRNNVFGTLSVVRAAIRQGVSNFVLVSTDKAVRPTNVMGASKRLCEMALQAHAAEQGHKTCFSMVRFGNVLGSSGSVVPLFRRQIKEGNAITITHEEITRYFMTIPEAAQLIIQAGAMATGGDLYLLEMGKPVKIIDLARKMVELSGLSVRDHENPNGDIEIKVTGLRPGEKLYEELLIGNNSGPTANPRIFKAYEEFMPIGELNTELSQLIVAIRVNDVKNIKRILNKIIPEYNPAAETTDLLASETECQICANISRPKKVQSNGKNGKTVKSAELGVMGNGKSGSRTC</sequence>
<name>A1BJP2_CHLPD</name>
<keyword evidence="3" id="KW-0472">Membrane</keyword>
<feature type="transmembrane region" description="Helical" evidence="3">
    <location>
        <begin position="56"/>
        <end position="78"/>
    </location>
</feature>
<dbReference type="Pfam" id="PF13727">
    <property type="entry name" value="CoA_binding_3"/>
    <property type="match status" value="1"/>
</dbReference>
<keyword evidence="6" id="KW-1185">Reference proteome</keyword>
<dbReference type="HOGENOM" id="CLU_013560_5_0_10"/>
<feature type="domain" description="Polysaccharide biosynthesis protein CapD-like" evidence="4">
    <location>
        <begin position="293"/>
        <end position="585"/>
    </location>
</feature>
<feature type="transmembrane region" description="Helical" evidence="3">
    <location>
        <begin position="84"/>
        <end position="107"/>
    </location>
</feature>
<dbReference type="InterPro" id="IPR003869">
    <property type="entry name" value="Polysac_CapD-like"/>
</dbReference>
<dbReference type="KEGG" id="cph:Cpha266_2635"/>
<evidence type="ECO:0000256" key="1">
    <source>
        <dbReference type="ARBA" id="ARBA00007430"/>
    </source>
</evidence>
<evidence type="ECO:0000259" key="4">
    <source>
        <dbReference type="Pfam" id="PF02719"/>
    </source>
</evidence>
<evidence type="ECO:0000313" key="6">
    <source>
        <dbReference type="Proteomes" id="UP000008701"/>
    </source>
</evidence>
<dbReference type="AlphaFoldDB" id="A1BJP2"/>
<dbReference type="Gene3D" id="3.40.50.720">
    <property type="entry name" value="NAD(P)-binding Rossmann-like Domain"/>
    <property type="match status" value="2"/>
</dbReference>
<proteinExistence type="inferred from homology"/>
<feature type="transmembrane region" description="Helical" evidence="3">
    <location>
        <begin position="20"/>
        <end position="44"/>
    </location>
</feature>
<dbReference type="eggNOG" id="COG1086">
    <property type="taxonomic scope" value="Bacteria"/>
</dbReference>
<comment type="similarity">
    <text evidence="1">Belongs to the polysaccharide synthase family.</text>
</comment>